<comment type="caution">
    <text evidence="2">The sequence shown here is derived from an EMBL/GenBank/DDBJ whole genome shotgun (WGS) entry which is preliminary data.</text>
</comment>
<reference evidence="2 3" key="1">
    <citation type="submission" date="2024-07" db="EMBL/GenBank/DDBJ databases">
        <authorList>
            <person name="Thanompreechachai J."/>
            <person name="Duangmal K."/>
        </authorList>
    </citation>
    <scope>NUCLEOTIDE SEQUENCE [LARGE SCALE GENOMIC DNA]</scope>
    <source>
        <strain evidence="2 3">KCTC 19886</strain>
    </source>
</reference>
<dbReference type="InterPro" id="IPR050678">
    <property type="entry name" value="DNA_Partitioning_ATPase"/>
</dbReference>
<dbReference type="CDD" id="cd02042">
    <property type="entry name" value="ParAB_family"/>
    <property type="match status" value="1"/>
</dbReference>
<dbReference type="RefSeq" id="WP_367640663.1">
    <property type="nucleotide sequence ID" value="NZ_JBFNQN010000017.1"/>
</dbReference>
<dbReference type="SUPFAM" id="SSF52540">
    <property type="entry name" value="P-loop containing nucleoside triphosphate hydrolases"/>
    <property type="match status" value="1"/>
</dbReference>
<dbReference type="InterPro" id="IPR025669">
    <property type="entry name" value="AAA_dom"/>
</dbReference>
<dbReference type="Proteomes" id="UP001555826">
    <property type="component" value="Unassembled WGS sequence"/>
</dbReference>
<proteinExistence type="predicted"/>
<dbReference type="PANTHER" id="PTHR13696:SF99">
    <property type="entry name" value="COBYRINIC ACID AC-DIAMIDE SYNTHASE"/>
    <property type="match status" value="1"/>
</dbReference>
<dbReference type="Gene3D" id="3.40.50.300">
    <property type="entry name" value="P-loop containing nucleotide triphosphate hydrolases"/>
    <property type="match status" value="1"/>
</dbReference>
<evidence type="ECO:0000313" key="3">
    <source>
        <dbReference type="Proteomes" id="UP001555826"/>
    </source>
</evidence>
<evidence type="ECO:0000259" key="1">
    <source>
        <dbReference type="Pfam" id="PF13614"/>
    </source>
</evidence>
<sequence>MITLAVCSAKGGVGKTSVVLGLASAALARGTSTLVVDLDPQADATSGLDVTAQRAHDVAAVLTSPKRRVAEDAVAPSGWVDDHPGLLDVVSGSADSARRDTPDADEEELKALRRALRKLDDHDLAILDTPPSLNGLTRSAWRAADAVLVVSDASRFSVAAVDRTLREVRSLRSGPSVVGIVVNRFTQRSGEQRFRFEELRGLFGDLVLDPLPDRVSVPQSQGAGVPLHALKTRTARTLAAQFDSLLDRVLETARGTAGSF</sequence>
<organism evidence="2 3">
    <name type="scientific">Kineococcus endophyticus</name>
    <dbReference type="NCBI Taxonomy" id="1181883"/>
    <lineage>
        <taxon>Bacteria</taxon>
        <taxon>Bacillati</taxon>
        <taxon>Actinomycetota</taxon>
        <taxon>Actinomycetes</taxon>
        <taxon>Kineosporiales</taxon>
        <taxon>Kineosporiaceae</taxon>
        <taxon>Kineococcus</taxon>
    </lineage>
</organism>
<evidence type="ECO:0000313" key="2">
    <source>
        <dbReference type="EMBL" id="MEW9267361.1"/>
    </source>
</evidence>
<keyword evidence="3" id="KW-1185">Reference proteome</keyword>
<accession>A0ABV3PCL4</accession>
<dbReference type="Pfam" id="PF13614">
    <property type="entry name" value="AAA_31"/>
    <property type="match status" value="1"/>
</dbReference>
<gene>
    <name evidence="2" type="ORF">AB1207_21645</name>
</gene>
<dbReference type="PANTHER" id="PTHR13696">
    <property type="entry name" value="P-LOOP CONTAINING NUCLEOSIDE TRIPHOSPHATE HYDROLASE"/>
    <property type="match status" value="1"/>
</dbReference>
<protein>
    <submittedName>
        <fullName evidence="2">ParA family protein</fullName>
    </submittedName>
</protein>
<name>A0ABV3PCL4_9ACTN</name>
<dbReference type="InterPro" id="IPR027417">
    <property type="entry name" value="P-loop_NTPase"/>
</dbReference>
<dbReference type="EMBL" id="JBFNQN010000017">
    <property type="protein sequence ID" value="MEW9267361.1"/>
    <property type="molecule type" value="Genomic_DNA"/>
</dbReference>
<feature type="domain" description="AAA" evidence="1">
    <location>
        <begin position="3"/>
        <end position="172"/>
    </location>
</feature>